<name>A0ABV5UEF8_9PSEU</name>
<dbReference type="Pfam" id="PF00501">
    <property type="entry name" value="AMP-binding"/>
    <property type="match status" value="1"/>
</dbReference>
<proteinExistence type="inferred from homology"/>
<comment type="similarity">
    <text evidence="1">Belongs to the ATP-dependent AMP-binding enzyme family.</text>
</comment>
<evidence type="ECO:0000313" key="8">
    <source>
        <dbReference type="EMBL" id="MFB9689486.1"/>
    </source>
</evidence>
<dbReference type="PANTHER" id="PTHR22754:SF32">
    <property type="entry name" value="DISCO-INTERACTING PROTEIN 2"/>
    <property type="match status" value="1"/>
</dbReference>
<dbReference type="PROSITE" id="PS50075">
    <property type="entry name" value="CARRIER"/>
    <property type="match status" value="1"/>
</dbReference>
<dbReference type="SUPFAM" id="SSF56801">
    <property type="entry name" value="Acetyl-CoA synthetase-like"/>
    <property type="match status" value="1"/>
</dbReference>
<evidence type="ECO:0000313" key="9">
    <source>
        <dbReference type="Proteomes" id="UP001589535"/>
    </source>
</evidence>
<dbReference type="InterPro" id="IPR040097">
    <property type="entry name" value="FAAL/FAAC"/>
</dbReference>
<dbReference type="RefSeq" id="WP_378203309.1">
    <property type="nucleotide sequence ID" value="NZ_JBHMBK010000037.1"/>
</dbReference>
<accession>A0ABV5UEF8</accession>
<dbReference type="PROSITE" id="PS00455">
    <property type="entry name" value="AMP_BINDING"/>
    <property type="match status" value="1"/>
</dbReference>
<dbReference type="InterPro" id="IPR000873">
    <property type="entry name" value="AMP-dep_synth/lig_dom"/>
</dbReference>
<evidence type="ECO:0000256" key="5">
    <source>
        <dbReference type="ARBA" id="ARBA00022832"/>
    </source>
</evidence>
<keyword evidence="4" id="KW-0436">Ligase</keyword>
<evidence type="ECO:0000256" key="1">
    <source>
        <dbReference type="ARBA" id="ARBA00006432"/>
    </source>
</evidence>
<feature type="domain" description="Carrier" evidence="7">
    <location>
        <begin position="605"/>
        <end position="679"/>
    </location>
</feature>
<dbReference type="CDD" id="cd05931">
    <property type="entry name" value="FAAL"/>
    <property type="match status" value="1"/>
</dbReference>
<dbReference type="InterPro" id="IPR025110">
    <property type="entry name" value="AMP-bd_C"/>
</dbReference>
<evidence type="ECO:0000256" key="3">
    <source>
        <dbReference type="ARBA" id="ARBA00022553"/>
    </source>
</evidence>
<dbReference type="InterPro" id="IPR009081">
    <property type="entry name" value="PP-bd_ACP"/>
</dbReference>
<dbReference type="InterPro" id="IPR045851">
    <property type="entry name" value="AMP-bd_C_sf"/>
</dbReference>
<dbReference type="Gene3D" id="1.10.1200.10">
    <property type="entry name" value="ACP-like"/>
    <property type="match status" value="1"/>
</dbReference>
<dbReference type="Pfam" id="PF00550">
    <property type="entry name" value="PP-binding"/>
    <property type="match status" value="1"/>
</dbReference>
<sequence length="682" mass="74278">MNDIDDFDEGTGSFPGTLVDILRRRAAESPDDLFCAFLSGSVEIAEQASCADLDRSARACAALLRKRGFAGRNVVLACPYGLDFIKAFAGCLYAGAPVAPVKVPRGRRDLERLRRIADAAGTRVVLMTGRDLRELRSRFPGAEELRDLILIETDDIAAEPAEEWTRPDIDPQHTAILQFTSGSTGRPKGVMVSHRNLIAEARLIDRTWPVRDDGVVASWVPFHHDLGLVYSVIVPMVLGVPAYLLPPELFVRRPRRLLQAVSRYRATHTCSPNFGFELCLRDTGTDLDQLDLSALRVALNGAEVVREHTVRRFAGQFAAAGFDPRAMCAGYGMAESTLVVCGSRGDEPPRVRWLSAPALRKGEVLAIDQDDPDAVPVVSCGAPLTGVDVRVVDPETRRERPGDEIGEVWVRGSCVAQGYWNRPDATRETFEARIAGRERDGVFLRTGDLAFLSDGELYVAGRMKDLIIVDGENHHPEDVESAVETCDPSLATVSCAAFAVDRDGAEQAAVVVEITPRTLAATTAERFAERVREVVWDRCRLPVAEVAVVRRGSLAKTSSGKIQRSENRRLLETGAFDGDLLAHLRAERPQAVPGVPDAQPAPAASLVRPMVRLTLSRIVGVPAEQITDDQPFAHYGLTSRGAHQLAAAAEVIVGRPIDVTLVLNHPTVEELTQALGRAEETV</sequence>
<protein>
    <submittedName>
        <fullName evidence="8">AMP-binding protein</fullName>
    </submittedName>
</protein>
<gene>
    <name evidence="8" type="ORF">ACFFTO_35390</name>
</gene>
<evidence type="ECO:0000256" key="4">
    <source>
        <dbReference type="ARBA" id="ARBA00022598"/>
    </source>
</evidence>
<evidence type="ECO:0000256" key="2">
    <source>
        <dbReference type="ARBA" id="ARBA00022450"/>
    </source>
</evidence>
<keyword evidence="5" id="KW-0276">Fatty acid metabolism</keyword>
<keyword evidence="3" id="KW-0597">Phosphoprotein</keyword>
<evidence type="ECO:0000256" key="6">
    <source>
        <dbReference type="ARBA" id="ARBA00023098"/>
    </source>
</evidence>
<keyword evidence="9" id="KW-1185">Reference proteome</keyword>
<dbReference type="Proteomes" id="UP001589535">
    <property type="component" value="Unassembled WGS sequence"/>
</dbReference>
<dbReference type="InterPro" id="IPR036736">
    <property type="entry name" value="ACP-like_sf"/>
</dbReference>
<dbReference type="SMART" id="SM00823">
    <property type="entry name" value="PKS_PP"/>
    <property type="match status" value="1"/>
</dbReference>
<dbReference type="InterPro" id="IPR020845">
    <property type="entry name" value="AMP-binding_CS"/>
</dbReference>
<dbReference type="EMBL" id="JBHMBK010000037">
    <property type="protein sequence ID" value="MFB9689486.1"/>
    <property type="molecule type" value="Genomic_DNA"/>
</dbReference>
<evidence type="ECO:0000259" key="7">
    <source>
        <dbReference type="PROSITE" id="PS50075"/>
    </source>
</evidence>
<dbReference type="PANTHER" id="PTHR22754">
    <property type="entry name" value="DISCO-INTERACTING PROTEIN 2 DIP2 -RELATED"/>
    <property type="match status" value="1"/>
</dbReference>
<dbReference type="Gene3D" id="3.40.50.12780">
    <property type="entry name" value="N-terminal domain of ligase-like"/>
    <property type="match status" value="1"/>
</dbReference>
<dbReference type="SUPFAM" id="SSF47336">
    <property type="entry name" value="ACP-like"/>
    <property type="match status" value="1"/>
</dbReference>
<dbReference type="InterPro" id="IPR042099">
    <property type="entry name" value="ANL_N_sf"/>
</dbReference>
<dbReference type="InterPro" id="IPR020806">
    <property type="entry name" value="PKS_PP-bd"/>
</dbReference>
<keyword evidence="6" id="KW-0443">Lipid metabolism</keyword>
<reference evidence="8 9" key="1">
    <citation type="submission" date="2024-09" db="EMBL/GenBank/DDBJ databases">
        <authorList>
            <person name="Sun Q."/>
            <person name="Mori K."/>
        </authorList>
    </citation>
    <scope>NUCLEOTIDE SEQUENCE [LARGE SCALE GENOMIC DNA]</scope>
    <source>
        <strain evidence="8 9">JCM 13852</strain>
    </source>
</reference>
<dbReference type="Gene3D" id="3.30.300.30">
    <property type="match status" value="1"/>
</dbReference>
<organism evidence="8 9">
    <name type="scientific">Amycolatopsis plumensis</name>
    <dbReference type="NCBI Taxonomy" id="236508"/>
    <lineage>
        <taxon>Bacteria</taxon>
        <taxon>Bacillati</taxon>
        <taxon>Actinomycetota</taxon>
        <taxon>Actinomycetes</taxon>
        <taxon>Pseudonocardiales</taxon>
        <taxon>Pseudonocardiaceae</taxon>
        <taxon>Amycolatopsis</taxon>
    </lineage>
</organism>
<keyword evidence="2" id="KW-0596">Phosphopantetheine</keyword>
<dbReference type="Pfam" id="PF23024">
    <property type="entry name" value="AMP-dom_DIP2-like"/>
    <property type="match status" value="1"/>
</dbReference>
<comment type="caution">
    <text evidence="8">The sequence shown here is derived from an EMBL/GenBank/DDBJ whole genome shotgun (WGS) entry which is preliminary data.</text>
</comment>